<dbReference type="GO" id="GO:0004140">
    <property type="term" value="F:dephospho-CoA kinase activity"/>
    <property type="evidence" value="ECO:0007669"/>
    <property type="project" value="InterPro"/>
</dbReference>
<dbReference type="GO" id="GO:0005524">
    <property type="term" value="F:ATP binding"/>
    <property type="evidence" value="ECO:0007669"/>
    <property type="project" value="UniProtKB-KW"/>
</dbReference>
<dbReference type="EMBL" id="CP012328">
    <property type="protein sequence ID" value="AKU79723.1"/>
    <property type="molecule type" value="Genomic_DNA"/>
</dbReference>
<keyword evidence="1" id="KW-0547">Nucleotide-binding</keyword>
<keyword evidence="3" id="KW-0808">Transferase</keyword>
<protein>
    <submittedName>
        <fullName evidence="3">Dephospho-CoA kinase</fullName>
    </submittedName>
</protein>
<name>A0A0K1P5Y3_9MOLU</name>
<dbReference type="KEGG" id="stur:STURON_00477"/>
<dbReference type="RefSeq" id="WP_075048317.1">
    <property type="nucleotide sequence ID" value="NZ_CP012328.1"/>
</dbReference>
<evidence type="ECO:0000256" key="1">
    <source>
        <dbReference type="ARBA" id="ARBA00022741"/>
    </source>
</evidence>
<evidence type="ECO:0000313" key="3">
    <source>
        <dbReference type="EMBL" id="AKU79723.1"/>
    </source>
</evidence>
<gene>
    <name evidence="3" type="primary">coaE</name>
    <name evidence="3" type="ORF">STURON_00477</name>
</gene>
<dbReference type="AlphaFoldDB" id="A0A0K1P5Y3"/>
<dbReference type="InterPro" id="IPR027417">
    <property type="entry name" value="P-loop_NTPase"/>
</dbReference>
<sequence length="204" mass="24336">MLIIGLYGLIGSGKTSFAKYIMNSDLRKIFTYINSDDIGKSLLFNNEVKEFIVKEFKMNLVENEIDKKVFRELLFNNNKLNFIYSNFIWPKISIQIKEQIMLTDENKIKVILIESSLIDGLNINFHKKIYIKCNVKSKRLYFKNILDRDGIKTNFLQLKNIFSYQKKIIKKIKYDYKIKNNLENDFFERGMKIIKKILNEFNII</sequence>
<keyword evidence="4" id="KW-1185">Reference proteome</keyword>
<dbReference type="Proteomes" id="UP000067243">
    <property type="component" value="Chromosome"/>
</dbReference>
<dbReference type="SUPFAM" id="SSF52540">
    <property type="entry name" value="P-loop containing nucleoside triphosphate hydrolases"/>
    <property type="match status" value="1"/>
</dbReference>
<dbReference type="InterPro" id="IPR001977">
    <property type="entry name" value="Depp_CoAkinase"/>
</dbReference>
<reference evidence="3 4" key="1">
    <citation type="journal article" date="2015" name="Genome Announc.">
        <title>Complete Genome Sequence of Spiroplasma turonicum Strain Tab4cT, a Parasite of a Horse Fly, Haematopota sp. (Diptera: Tabanidae).</title>
        <authorList>
            <person name="Davis R.E."/>
            <person name="Shao J."/>
            <person name="Zhao Y."/>
            <person name="Gasparich G.E."/>
            <person name="Gaynor B.J."/>
            <person name="Donofrio N."/>
        </authorList>
    </citation>
    <scope>NUCLEOTIDE SEQUENCE [LARGE SCALE GENOMIC DNA]</scope>
    <source>
        <strain evidence="3 4">Tab4c</strain>
    </source>
</reference>
<proteinExistence type="predicted"/>
<keyword evidence="2" id="KW-0067">ATP-binding</keyword>
<dbReference type="STRING" id="216946.STURO_v1c04750"/>
<dbReference type="Gene3D" id="3.40.50.300">
    <property type="entry name" value="P-loop containing nucleotide triphosphate hydrolases"/>
    <property type="match status" value="1"/>
</dbReference>
<evidence type="ECO:0000256" key="2">
    <source>
        <dbReference type="ARBA" id="ARBA00022840"/>
    </source>
</evidence>
<accession>A0A0K1P5Y3</accession>
<dbReference type="GO" id="GO:0015937">
    <property type="term" value="P:coenzyme A biosynthetic process"/>
    <property type="evidence" value="ECO:0007669"/>
    <property type="project" value="InterPro"/>
</dbReference>
<dbReference type="PATRIC" id="fig|216946.3.peg.479"/>
<dbReference type="OrthoDB" id="9812943at2"/>
<organism evidence="3 4">
    <name type="scientific">Spiroplasma turonicum</name>
    <dbReference type="NCBI Taxonomy" id="216946"/>
    <lineage>
        <taxon>Bacteria</taxon>
        <taxon>Bacillati</taxon>
        <taxon>Mycoplasmatota</taxon>
        <taxon>Mollicutes</taxon>
        <taxon>Entomoplasmatales</taxon>
        <taxon>Spiroplasmataceae</taxon>
        <taxon>Spiroplasma</taxon>
    </lineage>
</organism>
<keyword evidence="3" id="KW-0418">Kinase</keyword>
<dbReference type="Pfam" id="PF01121">
    <property type="entry name" value="CoaE"/>
    <property type="match status" value="1"/>
</dbReference>
<evidence type="ECO:0000313" key="4">
    <source>
        <dbReference type="Proteomes" id="UP000067243"/>
    </source>
</evidence>